<name>A0AC61R925_9FIRM</name>
<dbReference type="Proteomes" id="UP000308836">
    <property type="component" value="Unassembled WGS sequence"/>
</dbReference>
<reference evidence="1" key="1">
    <citation type="submission" date="2019-04" db="EMBL/GenBank/DDBJ databases">
        <title>Microbes associate with the intestines of laboratory mice.</title>
        <authorList>
            <person name="Navarre W."/>
            <person name="Wong E."/>
            <person name="Huang K."/>
            <person name="Tropini C."/>
            <person name="Ng K."/>
            <person name="Yu B."/>
        </authorList>
    </citation>
    <scope>NUCLEOTIDE SEQUENCE</scope>
    <source>
        <strain evidence="1">NM09_H32</strain>
    </source>
</reference>
<accession>A0AC61R925</accession>
<evidence type="ECO:0000313" key="2">
    <source>
        <dbReference type="Proteomes" id="UP000308836"/>
    </source>
</evidence>
<evidence type="ECO:0000313" key="1">
    <source>
        <dbReference type="EMBL" id="TGY66745.1"/>
    </source>
</evidence>
<comment type="caution">
    <text evidence="1">The sequence shown here is derived from an EMBL/GenBank/DDBJ whole genome shotgun (WGS) entry which is preliminary data.</text>
</comment>
<sequence>MNKFFKLAAAAGLALALTACGSSEGGSDAESKTINVGATTSPHVVILEEAKKIMEKDGYTLNITEFSDYPNINPSTSDGSLDANYFQHQPYLDSYNADSNLAEGDDGYLVSAGSIHYEPMGVYSQEVEEVNLDNLNEGAQIVVPNDATNEARALLLLQDLGIITLNDDATIDKATVADIKDNPKNVEIVEIAADQIPARLQDADVIVVNGNYALDADITDSLRAQEAADSDAAKLYANVIAVKESNKDNEAVQELVKVLKSDDIKAFIAENFGDTVQAAQ</sequence>
<gene>
    <name evidence="1" type="ORF">E5336_02860</name>
</gene>
<dbReference type="EMBL" id="SRYG01000004">
    <property type="protein sequence ID" value="TGY66745.1"/>
    <property type="molecule type" value="Genomic_DNA"/>
</dbReference>
<organism evidence="1 2">
    <name type="scientific">Dubosiella muris</name>
    <dbReference type="NCBI Taxonomy" id="3038133"/>
    <lineage>
        <taxon>Bacteria</taxon>
        <taxon>Bacillati</taxon>
        <taxon>Bacillota</taxon>
        <taxon>Erysipelotrichia</taxon>
        <taxon>Erysipelotrichales</taxon>
        <taxon>Erysipelotrichaceae</taxon>
        <taxon>Dubosiella</taxon>
    </lineage>
</organism>
<protein>
    <submittedName>
        <fullName evidence="1">Metal ABC transporter substrate-binding protein</fullName>
    </submittedName>
</protein>
<proteinExistence type="predicted"/>
<keyword evidence="2" id="KW-1185">Reference proteome</keyword>